<dbReference type="PROSITE" id="PS50238">
    <property type="entry name" value="RHOGAP"/>
    <property type="match status" value="1"/>
</dbReference>
<dbReference type="GO" id="GO:0007165">
    <property type="term" value="P:signal transduction"/>
    <property type="evidence" value="ECO:0007669"/>
    <property type="project" value="InterPro"/>
</dbReference>
<evidence type="ECO:0000256" key="3">
    <source>
        <dbReference type="SAM" id="MobiDB-lite"/>
    </source>
</evidence>
<sequence>MIYRLTLSECSKLQNLSAKELLNYESDVEQCLSALTKATEVDIPVVNKAKKHLTKATTDMDSYRIKYHTALKLSQQAASVASVASAQKAESLRKELEDSASKVDQNRDIYAAELLHLLSKESDLSHIFLDFFKSQANYHKKNWELMQIYIPLIERVINDNSQKPVFGTALEEHLRVTKREISIVIETCVGCLLNNLSEEGLFRIPGSTSKVRKLKNAFDAGIVDFEEYVRDTHTVAGALKSYLRELPEPLFTYSLYHEWINAAKISDTDARLQALWKVCNKLPKANHDNLRYMIKFLSKISNNCDSNKMSSQNLAIAISPSLIWPQQDSQPFDLNMTAASNHSLILDTIIQYCDWFFPAEVNFVAFPVSVERVANGDHTYIGDHYTTKSHHSSTRSAKKPAPAPPVALQGVRPLDRVAPINGLKTHSRNNSDSLEMVRERDRDLMTTSGVDSNDETNSVDSDHNSSVIYSTASLDRPAKRAIDLSTHSSSDRHPMVDRKVSTSNYQTRNKVIEKPNVPPPSVPTRSSLERPLSVHERPSVPPPERPQRSCDNKVKQRSLENLNNSDSEQQKTSTTDPMATKVGDE</sequence>
<dbReference type="FunFam" id="1.10.555.10:FF:000001">
    <property type="entry name" value="Rho GTPase activating protein 44"/>
    <property type="match status" value="1"/>
</dbReference>
<keyword evidence="1" id="KW-0343">GTPase activation</keyword>
<feature type="non-terminal residue" evidence="5">
    <location>
        <position position="585"/>
    </location>
</feature>
<dbReference type="Gene3D" id="1.20.1270.60">
    <property type="entry name" value="Arfaptin homology (AH) domain/BAR domain"/>
    <property type="match status" value="1"/>
</dbReference>
<dbReference type="OrthoDB" id="19923at2759"/>
<dbReference type="AlphaFoldDB" id="A0A7R9Q8U8"/>
<dbReference type="Proteomes" id="UP000759131">
    <property type="component" value="Unassembled WGS sequence"/>
</dbReference>
<dbReference type="GO" id="GO:0005096">
    <property type="term" value="F:GTPase activator activity"/>
    <property type="evidence" value="ECO:0007669"/>
    <property type="project" value="UniProtKB-KW"/>
</dbReference>
<feature type="compositionally biased region" description="Basic and acidic residues" evidence="3">
    <location>
        <begin position="489"/>
        <end position="500"/>
    </location>
</feature>
<dbReference type="GO" id="GO:0005737">
    <property type="term" value="C:cytoplasm"/>
    <property type="evidence" value="ECO:0007669"/>
    <property type="project" value="InterPro"/>
</dbReference>
<dbReference type="EMBL" id="CAJPIZ010018937">
    <property type="protein sequence ID" value="CAG2116747.1"/>
    <property type="molecule type" value="Genomic_DNA"/>
</dbReference>
<feature type="region of interest" description="Disordered" evidence="3">
    <location>
        <begin position="384"/>
        <end position="410"/>
    </location>
</feature>
<dbReference type="InterPro" id="IPR004148">
    <property type="entry name" value="BAR_dom"/>
</dbReference>
<feature type="compositionally biased region" description="Polar residues" evidence="3">
    <location>
        <begin position="559"/>
        <end position="577"/>
    </location>
</feature>
<dbReference type="GO" id="GO:0035020">
    <property type="term" value="P:regulation of Rac protein signal transduction"/>
    <property type="evidence" value="ECO:0007669"/>
    <property type="project" value="TreeGrafter"/>
</dbReference>
<dbReference type="SUPFAM" id="SSF103657">
    <property type="entry name" value="BAR/IMD domain-like"/>
    <property type="match status" value="1"/>
</dbReference>
<dbReference type="PANTHER" id="PTHR14130">
    <property type="entry name" value="3BP-1 RELATED RHOGAP"/>
    <property type="match status" value="1"/>
</dbReference>
<dbReference type="SUPFAM" id="SSF48350">
    <property type="entry name" value="GTPase activation domain, GAP"/>
    <property type="match status" value="1"/>
</dbReference>
<evidence type="ECO:0000313" key="5">
    <source>
        <dbReference type="EMBL" id="CAD7636663.1"/>
    </source>
</evidence>
<evidence type="ECO:0000259" key="4">
    <source>
        <dbReference type="PROSITE" id="PS50238"/>
    </source>
</evidence>
<dbReference type="PANTHER" id="PTHR14130:SF14">
    <property type="entry name" value="RHO GTPASE-ACTIVATING PROTEIN 92B"/>
    <property type="match status" value="1"/>
</dbReference>
<dbReference type="InterPro" id="IPR000198">
    <property type="entry name" value="RhoGAP_dom"/>
</dbReference>
<keyword evidence="6" id="KW-1185">Reference proteome</keyword>
<reference evidence="5" key="1">
    <citation type="submission" date="2020-11" db="EMBL/GenBank/DDBJ databases">
        <authorList>
            <person name="Tran Van P."/>
        </authorList>
    </citation>
    <scope>NUCLEOTIDE SEQUENCE</scope>
</reference>
<feature type="domain" description="Rho-GAP" evidence="4">
    <location>
        <begin position="168"/>
        <end position="357"/>
    </location>
</feature>
<evidence type="ECO:0000313" key="6">
    <source>
        <dbReference type="Proteomes" id="UP000759131"/>
    </source>
</evidence>
<dbReference type="InterPro" id="IPR027267">
    <property type="entry name" value="AH/BAR_dom_sf"/>
</dbReference>
<dbReference type="Gene3D" id="1.10.555.10">
    <property type="entry name" value="Rho GTPase activation protein"/>
    <property type="match status" value="1"/>
</dbReference>
<evidence type="ECO:0000256" key="1">
    <source>
        <dbReference type="ARBA" id="ARBA00022468"/>
    </source>
</evidence>
<feature type="compositionally biased region" description="Basic and acidic residues" evidence="3">
    <location>
        <begin position="545"/>
        <end position="558"/>
    </location>
</feature>
<organism evidence="5">
    <name type="scientific">Medioppia subpectinata</name>
    <dbReference type="NCBI Taxonomy" id="1979941"/>
    <lineage>
        <taxon>Eukaryota</taxon>
        <taxon>Metazoa</taxon>
        <taxon>Ecdysozoa</taxon>
        <taxon>Arthropoda</taxon>
        <taxon>Chelicerata</taxon>
        <taxon>Arachnida</taxon>
        <taxon>Acari</taxon>
        <taxon>Acariformes</taxon>
        <taxon>Sarcoptiformes</taxon>
        <taxon>Oribatida</taxon>
        <taxon>Brachypylina</taxon>
        <taxon>Oppioidea</taxon>
        <taxon>Oppiidae</taxon>
        <taxon>Medioppia</taxon>
    </lineage>
</organism>
<dbReference type="InterPro" id="IPR008936">
    <property type="entry name" value="Rho_GTPase_activation_prot"/>
</dbReference>
<proteinExistence type="predicted"/>
<accession>A0A7R9Q8U8</accession>
<evidence type="ECO:0000256" key="2">
    <source>
        <dbReference type="ARBA" id="ARBA00022553"/>
    </source>
</evidence>
<keyword evidence="2" id="KW-0597">Phosphoprotein</keyword>
<dbReference type="InterPro" id="IPR047165">
    <property type="entry name" value="RHG17/44/SH3BP1-like"/>
</dbReference>
<feature type="compositionally biased region" description="Basic residues" evidence="3">
    <location>
        <begin position="387"/>
        <end position="398"/>
    </location>
</feature>
<dbReference type="Pfam" id="PF00620">
    <property type="entry name" value="RhoGAP"/>
    <property type="match status" value="1"/>
</dbReference>
<dbReference type="Pfam" id="PF03114">
    <property type="entry name" value="BAR"/>
    <property type="match status" value="1"/>
</dbReference>
<name>A0A7R9Q8U8_9ACAR</name>
<dbReference type="EMBL" id="OC873512">
    <property type="protein sequence ID" value="CAD7636663.1"/>
    <property type="molecule type" value="Genomic_DNA"/>
</dbReference>
<feature type="region of interest" description="Disordered" evidence="3">
    <location>
        <begin position="484"/>
        <end position="585"/>
    </location>
</feature>
<dbReference type="SMART" id="SM00324">
    <property type="entry name" value="RhoGAP"/>
    <property type="match status" value="1"/>
</dbReference>
<protein>
    <recommendedName>
        <fullName evidence="4">Rho-GAP domain-containing protein</fullName>
    </recommendedName>
</protein>
<dbReference type="GO" id="GO:0032956">
    <property type="term" value="P:regulation of actin cytoskeleton organization"/>
    <property type="evidence" value="ECO:0007669"/>
    <property type="project" value="TreeGrafter"/>
</dbReference>
<gene>
    <name evidence="5" type="ORF">OSB1V03_LOCUS16704</name>
</gene>